<evidence type="ECO:0000313" key="3">
    <source>
        <dbReference type="Proteomes" id="UP000276741"/>
    </source>
</evidence>
<keyword evidence="1" id="KW-0378">Hydrolase</keyword>
<dbReference type="Proteomes" id="UP000276741">
    <property type="component" value="Chromosome"/>
</dbReference>
<accession>A0A348B3S7</accession>
<dbReference type="Proteomes" id="UP000616143">
    <property type="component" value="Unassembled WGS sequence"/>
</dbReference>
<gene>
    <name evidence="2" type="ORF">GCM10007116_03330</name>
    <name evidence="1" type="ORF">HS1genome_1218</name>
</gene>
<keyword evidence="1" id="KW-0540">Nuclease</keyword>
<dbReference type="GO" id="GO:0004527">
    <property type="term" value="F:exonuclease activity"/>
    <property type="evidence" value="ECO:0007669"/>
    <property type="project" value="UniProtKB-KW"/>
</dbReference>
<reference evidence="3" key="2">
    <citation type="submission" date="2018-04" db="EMBL/GenBank/DDBJ databases">
        <title>Complete genome sequence of Sulfodiicoccus acidiphilus strain HS-1.</title>
        <authorList>
            <person name="Sakai H.D."/>
            <person name="Kurosawa N."/>
        </authorList>
    </citation>
    <scope>NUCLEOTIDE SEQUENCE [LARGE SCALE GENOMIC DNA]</scope>
    <source>
        <strain evidence="3">HS-1</strain>
    </source>
</reference>
<dbReference type="AlphaFoldDB" id="A0A348B3S7"/>
<name>A0A348B3S7_9CREN</name>
<keyword evidence="3" id="KW-1185">Reference proteome</keyword>
<protein>
    <submittedName>
        <fullName evidence="1">Exonuclease</fullName>
    </submittedName>
</protein>
<dbReference type="KEGG" id="sacd:HS1genome_1218"/>
<reference evidence="2" key="4">
    <citation type="submission" date="2020-09" db="EMBL/GenBank/DDBJ databases">
        <authorList>
            <person name="Sun Q."/>
            <person name="Ohkuma M."/>
        </authorList>
    </citation>
    <scope>NUCLEOTIDE SEQUENCE</scope>
    <source>
        <strain evidence="2">JCM 31740</strain>
    </source>
</reference>
<dbReference type="InterPro" id="IPR018665">
    <property type="entry name" value="DUF2122_RecB-nuclease-rel"/>
</dbReference>
<dbReference type="Pfam" id="PF09895">
    <property type="entry name" value="DUF2122"/>
    <property type="match status" value="1"/>
</dbReference>
<evidence type="ECO:0000313" key="2">
    <source>
        <dbReference type="EMBL" id="GGT88668.1"/>
    </source>
</evidence>
<keyword evidence="1" id="KW-0269">Exonuclease</keyword>
<reference evidence="2" key="1">
    <citation type="journal article" date="2014" name="Int. J. Syst. Evol. Microbiol.">
        <title>Complete genome sequence of Corynebacterium casei LMG S-19264T (=DSM 44701T), isolated from a smear-ripened cheese.</title>
        <authorList>
            <consortium name="US DOE Joint Genome Institute (JGI-PGF)"/>
            <person name="Walter F."/>
            <person name="Albersmeier A."/>
            <person name="Kalinowski J."/>
            <person name="Ruckert C."/>
        </authorList>
    </citation>
    <scope>NUCLEOTIDE SEQUENCE</scope>
    <source>
        <strain evidence="2">JCM 31740</strain>
    </source>
</reference>
<organism evidence="1 3">
    <name type="scientific">Sulfodiicoccus acidiphilus</name>
    <dbReference type="NCBI Taxonomy" id="1670455"/>
    <lineage>
        <taxon>Archaea</taxon>
        <taxon>Thermoproteota</taxon>
        <taxon>Thermoprotei</taxon>
        <taxon>Sulfolobales</taxon>
        <taxon>Sulfolobaceae</taxon>
        <taxon>Sulfodiicoccus</taxon>
    </lineage>
</organism>
<dbReference type="EMBL" id="AP018553">
    <property type="protein sequence ID" value="BBD72829.1"/>
    <property type="molecule type" value="Genomic_DNA"/>
</dbReference>
<sequence>MGNVELLIGLHNTTSVQRLVDFAKLVFSSSVTRYLVVTKVGGVAAQSGVPEVNKLAIKSGKSFSVLPDLKDAIELLRPSAVYLVTAQSSETLDPVALKRERSLVVFNGVDSGFGKVDSSLGKPVRLEGLEVDVGPVAAGALLLYCNKWLVQS</sequence>
<evidence type="ECO:0000313" key="1">
    <source>
        <dbReference type="EMBL" id="BBD72829.1"/>
    </source>
</evidence>
<dbReference type="EMBL" id="BMQS01000002">
    <property type="protein sequence ID" value="GGT88668.1"/>
    <property type="molecule type" value="Genomic_DNA"/>
</dbReference>
<reference evidence="1" key="3">
    <citation type="journal article" date="2019" name="BMC Res. Notes">
        <title>Complete genome sequence of the Sulfodiicoccus acidiphilus strain HS-1T, the first crenarchaeon that lacks polB3, isolated from an acidic hot spring in Ohwaku-dani, Hakone, Japan.</title>
        <authorList>
            <person name="Sakai H.D."/>
            <person name="Kurosawa N."/>
        </authorList>
    </citation>
    <scope>NUCLEOTIDE SEQUENCE</scope>
    <source>
        <strain evidence="1">HS-1</strain>
    </source>
</reference>
<proteinExistence type="predicted"/>